<dbReference type="AlphaFoldDB" id="A0AAV2NNB9"/>
<accession>A0AAV2NNB9</accession>
<name>A0AAV2NNB9_9HYME</name>
<proteinExistence type="predicted"/>
<dbReference type="EMBL" id="OZ034826">
    <property type="protein sequence ID" value="CAL1681403.1"/>
    <property type="molecule type" value="Genomic_DNA"/>
</dbReference>
<dbReference type="Proteomes" id="UP001497644">
    <property type="component" value="Chromosome 3"/>
</dbReference>
<gene>
    <name evidence="1" type="ORF">LPLAT_LOCUS7440</name>
</gene>
<organism evidence="1 2">
    <name type="scientific">Lasius platythorax</name>
    <dbReference type="NCBI Taxonomy" id="488582"/>
    <lineage>
        <taxon>Eukaryota</taxon>
        <taxon>Metazoa</taxon>
        <taxon>Ecdysozoa</taxon>
        <taxon>Arthropoda</taxon>
        <taxon>Hexapoda</taxon>
        <taxon>Insecta</taxon>
        <taxon>Pterygota</taxon>
        <taxon>Neoptera</taxon>
        <taxon>Endopterygota</taxon>
        <taxon>Hymenoptera</taxon>
        <taxon>Apocrita</taxon>
        <taxon>Aculeata</taxon>
        <taxon>Formicoidea</taxon>
        <taxon>Formicidae</taxon>
        <taxon>Formicinae</taxon>
        <taxon>Lasius</taxon>
        <taxon>Lasius</taxon>
    </lineage>
</organism>
<reference evidence="1" key="1">
    <citation type="submission" date="2024-04" db="EMBL/GenBank/DDBJ databases">
        <authorList>
            <consortium name="Molecular Ecology Group"/>
        </authorList>
    </citation>
    <scope>NUCLEOTIDE SEQUENCE</scope>
</reference>
<evidence type="ECO:0000313" key="1">
    <source>
        <dbReference type="EMBL" id="CAL1681403.1"/>
    </source>
</evidence>
<evidence type="ECO:0000313" key="2">
    <source>
        <dbReference type="Proteomes" id="UP001497644"/>
    </source>
</evidence>
<keyword evidence="2" id="KW-1185">Reference proteome</keyword>
<sequence length="113" mass="13069">MKTDDKVFTCEKEFLLLKKLEAEVNDDQNPDCGCRTCSLQILRHLAYQFAVENNKQYPSAWNNNKVADEVWLLQFEMRHSIEISEYFDLECIADNKASNSPWTTSEPGTTSNI</sequence>
<protein>
    <submittedName>
        <fullName evidence="1">Uncharacterized protein</fullName>
    </submittedName>
</protein>